<organism evidence="1 2">
    <name type="scientific">Dentiscutata erythropus</name>
    <dbReference type="NCBI Taxonomy" id="1348616"/>
    <lineage>
        <taxon>Eukaryota</taxon>
        <taxon>Fungi</taxon>
        <taxon>Fungi incertae sedis</taxon>
        <taxon>Mucoromycota</taxon>
        <taxon>Glomeromycotina</taxon>
        <taxon>Glomeromycetes</taxon>
        <taxon>Diversisporales</taxon>
        <taxon>Gigasporaceae</taxon>
        <taxon>Dentiscutata</taxon>
    </lineage>
</organism>
<dbReference type="AlphaFoldDB" id="A0A9N9KHH1"/>
<accession>A0A9N9KHH1</accession>
<evidence type="ECO:0000313" key="1">
    <source>
        <dbReference type="EMBL" id="CAG8826706.1"/>
    </source>
</evidence>
<proteinExistence type="predicted"/>
<comment type="caution">
    <text evidence="1">The sequence shown here is derived from an EMBL/GenBank/DDBJ whole genome shotgun (WGS) entry which is preliminary data.</text>
</comment>
<evidence type="ECO:0000313" key="2">
    <source>
        <dbReference type="Proteomes" id="UP000789405"/>
    </source>
</evidence>
<protein>
    <submittedName>
        <fullName evidence="1">4069_t:CDS:1</fullName>
    </submittedName>
</protein>
<keyword evidence="2" id="KW-1185">Reference proteome</keyword>
<reference evidence="1" key="1">
    <citation type="submission" date="2021-06" db="EMBL/GenBank/DDBJ databases">
        <authorList>
            <person name="Kallberg Y."/>
            <person name="Tangrot J."/>
            <person name="Rosling A."/>
        </authorList>
    </citation>
    <scope>NUCLEOTIDE SEQUENCE</scope>
    <source>
        <strain evidence="1">MA453B</strain>
    </source>
</reference>
<name>A0A9N9KHH1_9GLOM</name>
<dbReference type="EMBL" id="CAJVPY010068417">
    <property type="protein sequence ID" value="CAG8826706.1"/>
    <property type="molecule type" value="Genomic_DNA"/>
</dbReference>
<sequence length="107" mass="12294">NGNQLQKFASSVIKRVILRRIERSISSPPQKTPVLSLQEELTITEVQEELPKKNIPVPNLEEIPKENTENLANLDTMIIYTEEVTKKNDETDDKLKSLYIQEEAFAQ</sequence>
<dbReference type="Proteomes" id="UP000789405">
    <property type="component" value="Unassembled WGS sequence"/>
</dbReference>
<feature type="non-terminal residue" evidence="1">
    <location>
        <position position="107"/>
    </location>
</feature>
<gene>
    <name evidence="1" type="ORF">DERYTH_LOCUS28142</name>
</gene>